<dbReference type="InterPro" id="IPR036812">
    <property type="entry name" value="NAD(P)_OxRdtase_dom_sf"/>
</dbReference>
<organism evidence="2 3">
    <name type="scientific">Candidatus Segetimicrobium genomatis</name>
    <dbReference type="NCBI Taxonomy" id="2569760"/>
    <lineage>
        <taxon>Bacteria</taxon>
        <taxon>Bacillati</taxon>
        <taxon>Candidatus Sysuimicrobiota</taxon>
        <taxon>Candidatus Sysuimicrobiia</taxon>
        <taxon>Candidatus Sysuimicrobiales</taxon>
        <taxon>Candidatus Segetimicrobiaceae</taxon>
        <taxon>Candidatus Segetimicrobium</taxon>
    </lineage>
</organism>
<feature type="domain" description="NADP-dependent oxidoreductase" evidence="1">
    <location>
        <begin position="16"/>
        <end position="302"/>
    </location>
</feature>
<dbReference type="CDD" id="cd19086">
    <property type="entry name" value="AKR_AKR11C1"/>
    <property type="match status" value="1"/>
</dbReference>
<evidence type="ECO:0000313" key="2">
    <source>
        <dbReference type="EMBL" id="TMI76827.1"/>
    </source>
</evidence>
<evidence type="ECO:0000313" key="3">
    <source>
        <dbReference type="Proteomes" id="UP000318834"/>
    </source>
</evidence>
<accession>A0A537IZX5</accession>
<dbReference type="PANTHER" id="PTHR43312">
    <property type="entry name" value="D-THREO-ALDOSE 1-DEHYDROGENASE"/>
    <property type="match status" value="1"/>
</dbReference>
<name>A0A537IZX5_9BACT</name>
<dbReference type="InterPro" id="IPR023210">
    <property type="entry name" value="NADP_OxRdtase_dom"/>
</dbReference>
<protein>
    <submittedName>
        <fullName evidence="2">Aldo/keto reductase</fullName>
    </submittedName>
</protein>
<dbReference type="InterPro" id="IPR053135">
    <property type="entry name" value="AKR2_Oxidoreductase"/>
</dbReference>
<dbReference type="Proteomes" id="UP000318834">
    <property type="component" value="Unassembled WGS sequence"/>
</dbReference>
<sequence>MRYRDFGRTEWMVSEVGYGMWGIGGWSGSDDEESLSSLRAAVDRGVNFFDTAWAYGEGHSEGLLGQVVRAYPDKKLFIATKIPPKNFAWPARVKHTLDDTFPPDHIRAYTERSLKNLGVDTIDLMQFHVWHDIWAQDRRWQQETRKLRDEGLVRAWGISVNRWEPTNVTDALQTGFIDAVQVIYNLFDQSPEDELFPLCREQNVAVIARVPFDEGALTGTLTKQSRWPEGDWRNRYFNRENLFLTLERVDALRRVAPEGMTLPEMALRFILQNPMVSTVIPGMRKPAHVLANTAVSDGRPLPDPLMLELHRHRWDRKPAVWSD</sequence>
<dbReference type="SUPFAM" id="SSF51430">
    <property type="entry name" value="NAD(P)-linked oxidoreductase"/>
    <property type="match status" value="1"/>
</dbReference>
<comment type="caution">
    <text evidence="2">The sequence shown here is derived from an EMBL/GenBank/DDBJ whole genome shotgun (WGS) entry which is preliminary data.</text>
</comment>
<reference evidence="2 3" key="1">
    <citation type="journal article" date="2019" name="Nat. Microbiol.">
        <title>Mediterranean grassland soil C-N compound turnover is dependent on rainfall and depth, and is mediated by genomically divergent microorganisms.</title>
        <authorList>
            <person name="Diamond S."/>
            <person name="Andeer P.F."/>
            <person name="Li Z."/>
            <person name="Crits-Christoph A."/>
            <person name="Burstein D."/>
            <person name="Anantharaman K."/>
            <person name="Lane K.R."/>
            <person name="Thomas B.C."/>
            <person name="Pan C."/>
            <person name="Northen T.R."/>
            <person name="Banfield J.F."/>
        </authorList>
    </citation>
    <scope>NUCLEOTIDE SEQUENCE [LARGE SCALE GENOMIC DNA]</scope>
    <source>
        <strain evidence="2">NP_8</strain>
    </source>
</reference>
<dbReference type="PANTHER" id="PTHR43312:SF1">
    <property type="entry name" value="NADP-DEPENDENT OXIDOREDUCTASE DOMAIN-CONTAINING PROTEIN"/>
    <property type="match status" value="1"/>
</dbReference>
<gene>
    <name evidence="2" type="ORF">E6H05_02145</name>
</gene>
<evidence type="ECO:0000259" key="1">
    <source>
        <dbReference type="Pfam" id="PF00248"/>
    </source>
</evidence>
<dbReference type="EMBL" id="VBAP01000009">
    <property type="protein sequence ID" value="TMI76827.1"/>
    <property type="molecule type" value="Genomic_DNA"/>
</dbReference>
<dbReference type="AlphaFoldDB" id="A0A537IZX5"/>
<dbReference type="Gene3D" id="3.20.20.100">
    <property type="entry name" value="NADP-dependent oxidoreductase domain"/>
    <property type="match status" value="1"/>
</dbReference>
<dbReference type="Pfam" id="PF00248">
    <property type="entry name" value="Aldo_ket_red"/>
    <property type="match status" value="1"/>
</dbReference>
<proteinExistence type="predicted"/>